<keyword evidence="6 8" id="KW-1133">Transmembrane helix</keyword>
<dbReference type="GO" id="GO:0009103">
    <property type="term" value="P:lipopolysaccharide biosynthetic process"/>
    <property type="evidence" value="ECO:0007669"/>
    <property type="project" value="UniProtKB-ARBA"/>
</dbReference>
<evidence type="ECO:0000256" key="6">
    <source>
        <dbReference type="ARBA" id="ARBA00022989"/>
    </source>
</evidence>
<feature type="transmembrane region" description="Helical" evidence="8">
    <location>
        <begin position="138"/>
        <end position="154"/>
    </location>
</feature>
<protein>
    <submittedName>
        <fullName evidence="10">Putative membrane protein</fullName>
    </submittedName>
</protein>
<evidence type="ECO:0000256" key="2">
    <source>
        <dbReference type="ARBA" id="ARBA00022475"/>
    </source>
</evidence>
<feature type="transmembrane region" description="Helical" evidence="8">
    <location>
        <begin position="88"/>
        <end position="107"/>
    </location>
</feature>
<comment type="subcellular location">
    <subcellularLocation>
        <location evidence="1">Cell membrane</location>
        <topology evidence="1">Multi-pass membrane protein</topology>
    </subcellularLocation>
</comment>
<dbReference type="GO" id="GO:0016763">
    <property type="term" value="F:pentosyltransferase activity"/>
    <property type="evidence" value="ECO:0007669"/>
    <property type="project" value="TreeGrafter"/>
</dbReference>
<proteinExistence type="predicted"/>
<evidence type="ECO:0000256" key="7">
    <source>
        <dbReference type="ARBA" id="ARBA00023136"/>
    </source>
</evidence>
<feature type="transmembrane region" description="Helical" evidence="8">
    <location>
        <begin position="209"/>
        <end position="232"/>
    </location>
</feature>
<gene>
    <name evidence="10" type="ORF">LAL4801_01832</name>
</gene>
<keyword evidence="4" id="KW-0808">Transferase</keyword>
<keyword evidence="3" id="KW-0328">Glycosyltransferase</keyword>
<dbReference type="OrthoDB" id="7672306at2"/>
<organism evidence="10 11">
    <name type="scientific">Roseibium aggregatum</name>
    <dbReference type="NCBI Taxonomy" id="187304"/>
    <lineage>
        <taxon>Bacteria</taxon>
        <taxon>Pseudomonadati</taxon>
        <taxon>Pseudomonadota</taxon>
        <taxon>Alphaproteobacteria</taxon>
        <taxon>Hyphomicrobiales</taxon>
        <taxon>Stappiaceae</taxon>
        <taxon>Roseibium</taxon>
    </lineage>
</organism>
<keyword evidence="11" id="KW-1185">Reference proteome</keyword>
<dbReference type="STRING" id="187304.B0E33_21065"/>
<evidence type="ECO:0000313" key="11">
    <source>
        <dbReference type="Proteomes" id="UP000048926"/>
    </source>
</evidence>
<evidence type="ECO:0000256" key="8">
    <source>
        <dbReference type="SAM" id="Phobius"/>
    </source>
</evidence>
<dbReference type="PANTHER" id="PTHR33908:SF11">
    <property type="entry name" value="MEMBRANE PROTEIN"/>
    <property type="match status" value="1"/>
</dbReference>
<dbReference type="Pfam" id="PF13231">
    <property type="entry name" value="PMT_2"/>
    <property type="match status" value="1"/>
</dbReference>
<feature type="transmembrane region" description="Helical" evidence="8">
    <location>
        <begin position="114"/>
        <end position="132"/>
    </location>
</feature>
<feature type="transmembrane region" description="Helical" evidence="8">
    <location>
        <begin position="183"/>
        <end position="202"/>
    </location>
</feature>
<dbReference type="InterPro" id="IPR038731">
    <property type="entry name" value="RgtA/B/C-like"/>
</dbReference>
<feature type="domain" description="Glycosyltransferase RgtA/B/C/D-like" evidence="9">
    <location>
        <begin position="67"/>
        <end position="223"/>
    </location>
</feature>
<dbReference type="Proteomes" id="UP000048926">
    <property type="component" value="Unassembled WGS sequence"/>
</dbReference>
<evidence type="ECO:0000313" key="10">
    <source>
        <dbReference type="EMBL" id="CTQ43394.1"/>
    </source>
</evidence>
<dbReference type="EMBL" id="CXST01000001">
    <property type="protein sequence ID" value="CTQ43394.1"/>
    <property type="molecule type" value="Genomic_DNA"/>
</dbReference>
<evidence type="ECO:0000256" key="4">
    <source>
        <dbReference type="ARBA" id="ARBA00022679"/>
    </source>
</evidence>
<feature type="transmembrane region" description="Helical" evidence="8">
    <location>
        <begin position="299"/>
        <end position="317"/>
    </location>
</feature>
<name>A0A0M6Y133_9HYPH</name>
<dbReference type="AlphaFoldDB" id="A0A0M6Y133"/>
<keyword evidence="2" id="KW-1003">Cell membrane</keyword>
<reference evidence="11" key="1">
    <citation type="submission" date="2015-07" db="EMBL/GenBank/DDBJ databases">
        <authorList>
            <person name="Rodrigo-Torres Lidia"/>
            <person name="Arahal R.David."/>
        </authorList>
    </citation>
    <scope>NUCLEOTIDE SEQUENCE [LARGE SCALE GENOMIC DNA]</scope>
    <source>
        <strain evidence="11">CECT 4801</strain>
    </source>
</reference>
<sequence length="483" mass="52430">MPNTNQRLLTGNSANRLILALILAVAALLRFQNLDRTSLWYDEAVSWSQSKGTIAELLTAVAADNYPPLHNILLWLTMPLAGDSETALRLPSVLLGVLAVWLIFLTGKTLAGNTTGLLAAALLTVSPFHIWYSTEARMYALLATCGLAFLLLVLKNLKRPSAWRLVALGVAGALFLYSHIYALLGFASVGVVCGILALTGILKSGRISLTNAVLVCLAMAASALAFLPWLIILAMRARSVAEEGFWIAYPDPTFLINIAFSMAGSLPLFWVLAGLAVASLLTVAHLPGRYFGKPQSPDAILVCFAYTVGPPLLAYLYSISVQPILFDRYLIAAWPGLVLLASVTAQRLAPQVAPIALFAAAIWLSFPELKFTLLERIRPEWRLIARDYLEQKADGDHLLLFKGFAAPALSYYLRDPNTFTAVETIAEINKGTANARWLLIVHTSSEELSKAEEAFAPREGTPAARRFGWGASGLTLLERGPVE</sequence>
<keyword evidence="5 8" id="KW-0812">Transmembrane</keyword>
<evidence type="ECO:0000256" key="1">
    <source>
        <dbReference type="ARBA" id="ARBA00004651"/>
    </source>
</evidence>
<evidence type="ECO:0000259" key="9">
    <source>
        <dbReference type="Pfam" id="PF13231"/>
    </source>
</evidence>
<dbReference type="InterPro" id="IPR050297">
    <property type="entry name" value="LipidA_mod_glycosyltrf_83"/>
</dbReference>
<dbReference type="RefSeq" id="WP_145903495.1">
    <property type="nucleotide sequence ID" value="NZ_CXST01000001.1"/>
</dbReference>
<dbReference type="GO" id="GO:0005886">
    <property type="term" value="C:plasma membrane"/>
    <property type="evidence" value="ECO:0007669"/>
    <property type="project" value="UniProtKB-SubCell"/>
</dbReference>
<dbReference type="PANTHER" id="PTHR33908">
    <property type="entry name" value="MANNOSYLTRANSFERASE YKCB-RELATED"/>
    <property type="match status" value="1"/>
</dbReference>
<feature type="transmembrane region" description="Helical" evidence="8">
    <location>
        <begin position="12"/>
        <end position="31"/>
    </location>
</feature>
<accession>A0A0M6Y133</accession>
<evidence type="ECO:0000256" key="5">
    <source>
        <dbReference type="ARBA" id="ARBA00022692"/>
    </source>
</evidence>
<evidence type="ECO:0000256" key="3">
    <source>
        <dbReference type="ARBA" id="ARBA00022676"/>
    </source>
</evidence>
<keyword evidence="7 8" id="KW-0472">Membrane</keyword>